<proteinExistence type="predicted"/>
<name>D5P9Y3_9MYCO</name>
<reference evidence="1 2" key="1">
    <citation type="submission" date="2010-04" db="EMBL/GenBank/DDBJ databases">
        <authorList>
            <person name="Muzny D."/>
            <person name="Qin X."/>
            <person name="Deng J."/>
            <person name="Jiang H."/>
            <person name="Liu Y."/>
            <person name="Qu J."/>
            <person name="Song X.-Z."/>
            <person name="Zhang L."/>
            <person name="Thornton R."/>
            <person name="Coyle M."/>
            <person name="Francisco L."/>
            <person name="Jackson L."/>
            <person name="Javaid M."/>
            <person name="Korchina V."/>
            <person name="Kovar C."/>
            <person name="Mata R."/>
            <person name="Mathew T."/>
            <person name="Ngo R."/>
            <person name="Nguyen L."/>
            <person name="Nguyen N."/>
            <person name="Okwuonu G."/>
            <person name="Ongeri F."/>
            <person name="Pham C."/>
            <person name="Simmons D."/>
            <person name="Wilczek-Boney K."/>
            <person name="Hale W."/>
            <person name="Jakkamsetti A."/>
            <person name="Pham P."/>
            <person name="Ruth R."/>
            <person name="San Lucas F."/>
            <person name="Warren J."/>
            <person name="Zhang J."/>
            <person name="Zhao Z."/>
            <person name="Zhou C."/>
            <person name="Zhu D."/>
            <person name="Lee S."/>
            <person name="Bess C."/>
            <person name="Blankenburg K."/>
            <person name="Forbes L."/>
            <person name="Fu Q."/>
            <person name="Gubbala S."/>
            <person name="Hirani K."/>
            <person name="Jayaseelan J.C."/>
            <person name="Lara F."/>
            <person name="Munidasa M."/>
            <person name="Palculict T."/>
            <person name="Patil S."/>
            <person name="Pu L.-L."/>
            <person name="Saada N."/>
            <person name="Tang L."/>
            <person name="Weissenberger G."/>
            <person name="Zhu Y."/>
            <person name="Hemphill L."/>
            <person name="Shang Y."/>
            <person name="Youmans B."/>
            <person name="Ayvaz T."/>
            <person name="Ross M."/>
            <person name="Santibanez J."/>
            <person name="Aqrawi P."/>
            <person name="Gross S."/>
            <person name="Joshi V."/>
            <person name="Fowler G."/>
            <person name="Nazareth L."/>
            <person name="Reid J."/>
            <person name="Worley K."/>
            <person name="Petrosino J."/>
            <person name="Highlander S."/>
            <person name="Gibbs R."/>
        </authorList>
    </citation>
    <scope>NUCLEOTIDE SEQUENCE [LARGE SCALE GENOMIC DNA]</scope>
    <source>
        <strain evidence="1 2">ATCC BAA-614</strain>
    </source>
</reference>
<keyword evidence="2" id="KW-1185">Reference proteome</keyword>
<evidence type="ECO:0000313" key="1">
    <source>
        <dbReference type="EMBL" id="EFG77109.1"/>
    </source>
</evidence>
<dbReference type="RefSeq" id="WP_007167009.1">
    <property type="nucleotide sequence ID" value="NZ_GG770553.1"/>
</dbReference>
<evidence type="ECO:0000313" key="2">
    <source>
        <dbReference type="Proteomes" id="UP000003653"/>
    </source>
</evidence>
<protein>
    <submittedName>
        <fullName evidence="1">Uncharacterized protein</fullName>
    </submittedName>
</protein>
<dbReference type="HOGENOM" id="CLU_1904416_0_0_11"/>
<gene>
    <name evidence="1" type="ORF">HMPREF0591_2977</name>
</gene>
<sequence length="133" mass="14207">MNAVLAPARTPALAHFPDSIADLPQPHRVLLALVVAHRDAAGGVIPWHQLLNNAVVAISSPDLLPAARSLVDSNNILRTVKSVVGDLLDYDLLTATDEGLDLSARADQARHGWNGEFTELTQGAKEVLAHARE</sequence>
<dbReference type="Proteomes" id="UP000003653">
    <property type="component" value="Unassembled WGS sequence"/>
</dbReference>
<dbReference type="AlphaFoldDB" id="D5P9Y3"/>
<accession>D5P9Y3</accession>
<comment type="caution">
    <text evidence="1">The sequence shown here is derived from an EMBL/GenBank/DDBJ whole genome shotgun (WGS) entry which is preliminary data.</text>
</comment>
<organism evidence="1 2">
    <name type="scientific">Mycobacterium parascrofulaceum ATCC BAA-614</name>
    <dbReference type="NCBI Taxonomy" id="525368"/>
    <lineage>
        <taxon>Bacteria</taxon>
        <taxon>Bacillati</taxon>
        <taxon>Actinomycetota</taxon>
        <taxon>Actinomycetes</taxon>
        <taxon>Mycobacteriales</taxon>
        <taxon>Mycobacteriaceae</taxon>
        <taxon>Mycobacterium</taxon>
        <taxon>Mycobacterium simiae complex</taxon>
    </lineage>
</organism>
<dbReference type="EMBL" id="ADNV01000230">
    <property type="protein sequence ID" value="EFG77109.1"/>
    <property type="molecule type" value="Genomic_DNA"/>
</dbReference>